<evidence type="ECO:0000313" key="6">
    <source>
        <dbReference type="Proteomes" id="UP000829542"/>
    </source>
</evidence>
<evidence type="ECO:0000313" key="5">
    <source>
        <dbReference type="EMBL" id="UNM97515.1"/>
    </source>
</evidence>
<dbReference type="SUPFAM" id="SSF48435">
    <property type="entry name" value="Bacterial muramidases"/>
    <property type="match status" value="1"/>
</dbReference>
<gene>
    <name evidence="5" type="ORF">MMG00_06640</name>
</gene>
<dbReference type="PANTHER" id="PTHR37423">
    <property type="entry name" value="SOLUBLE LYTIC MUREIN TRANSGLYCOSYLASE-RELATED"/>
    <property type="match status" value="1"/>
</dbReference>
<protein>
    <submittedName>
        <fullName evidence="5">Lytic transglycosylase domain-containing protein</fullName>
    </submittedName>
</protein>
<evidence type="ECO:0000256" key="2">
    <source>
        <dbReference type="ARBA" id="ARBA00022729"/>
    </source>
</evidence>
<dbReference type="InterPro" id="IPR008258">
    <property type="entry name" value="Transglycosylase_SLT_dom_1"/>
</dbReference>
<dbReference type="EMBL" id="CP093379">
    <property type="protein sequence ID" value="UNM97515.1"/>
    <property type="molecule type" value="Genomic_DNA"/>
</dbReference>
<dbReference type="CDD" id="cd13401">
    <property type="entry name" value="Slt70-like"/>
    <property type="match status" value="1"/>
</dbReference>
<feature type="domain" description="Transglycosylase SLT" evidence="4">
    <location>
        <begin position="486"/>
        <end position="589"/>
    </location>
</feature>
<organism evidence="5 6">
    <name type="scientific">Ignatzschineria rhizosphaerae</name>
    <dbReference type="NCBI Taxonomy" id="2923279"/>
    <lineage>
        <taxon>Bacteria</taxon>
        <taxon>Pseudomonadati</taxon>
        <taxon>Pseudomonadota</taxon>
        <taxon>Gammaproteobacteria</taxon>
        <taxon>Cardiobacteriales</taxon>
        <taxon>Ignatzschineriaceae</taxon>
        <taxon>Ignatzschineria</taxon>
    </lineage>
</organism>
<accession>A0ABY3X9T9</accession>
<keyword evidence="6" id="KW-1185">Reference proteome</keyword>
<dbReference type="RefSeq" id="WP_242153166.1">
    <property type="nucleotide sequence ID" value="NZ_CP093379.1"/>
</dbReference>
<dbReference type="Gene3D" id="1.10.530.10">
    <property type="match status" value="1"/>
</dbReference>
<proteinExistence type="inferred from homology"/>
<name>A0ABY3X9T9_9GAMM</name>
<dbReference type="InterPro" id="IPR008939">
    <property type="entry name" value="Lytic_TGlycosylase_superhlx_U"/>
</dbReference>
<feature type="chain" id="PRO_5046407107" evidence="3">
    <location>
        <begin position="30"/>
        <end position="643"/>
    </location>
</feature>
<dbReference type="InterPro" id="IPR023346">
    <property type="entry name" value="Lysozyme-like_dom_sf"/>
</dbReference>
<evidence type="ECO:0000256" key="1">
    <source>
        <dbReference type="ARBA" id="ARBA00007734"/>
    </source>
</evidence>
<comment type="similarity">
    <text evidence="1">Belongs to the transglycosylase Slt family.</text>
</comment>
<evidence type="ECO:0000256" key="3">
    <source>
        <dbReference type="SAM" id="SignalP"/>
    </source>
</evidence>
<evidence type="ECO:0000259" key="4">
    <source>
        <dbReference type="Pfam" id="PF01464"/>
    </source>
</evidence>
<reference evidence="5 6" key="1">
    <citation type="submission" date="2022-03" db="EMBL/GenBank/DDBJ databases">
        <title>Ignatzschineria rhizosphaerae HR5S32.</title>
        <authorList>
            <person name="Sun J.Q."/>
            <person name="Feng J.Y."/>
        </authorList>
    </citation>
    <scope>NUCLEOTIDE SEQUENCE [LARGE SCALE GENOMIC DNA]</scope>
    <source>
        <strain evidence="5 6">HR5S32</strain>
    </source>
</reference>
<dbReference type="PANTHER" id="PTHR37423:SF5">
    <property type="entry name" value="SOLUBLE LYTIC MUREIN TRANSGLYCOSYLASE"/>
    <property type="match status" value="1"/>
</dbReference>
<dbReference type="Gene3D" id="1.25.20.10">
    <property type="entry name" value="Bacterial muramidases"/>
    <property type="match status" value="1"/>
</dbReference>
<dbReference type="Pfam" id="PF01464">
    <property type="entry name" value="SLT"/>
    <property type="match status" value="1"/>
</dbReference>
<sequence>MILFLNKMPLKPLSILLGTLLTLSQITIASEANEQQWFQIGKQAIIKKDWETYQSSREKLLDSSLLPYLEFYYYQERIEESDPQEVLEFADKYANEPFANTLKIVLFKDRERKKNFQFILDNAQFANTLGLKCYLYNAQYQQSTLDLAEFQKSWENNLQLPSGCSTVEEFWLANNKDLSLIIKKIDELLLIGRTARAKQLITSLPQEQQTYYNYFIDLLNNPSNLLEVSTFYPEGKALYAKVLQKWSSQNSLQAGKGLNFAKQKDLLTKEDYITLRNRIAVFQAGRNDVVAPLEKILAIPADERDDQVIQWGFRLAAKRGDYPVALALLSGLSESALQEDVWRYWLGRTYAEVGDQEQAKHYYELIQNEPSFYGFLAADALQHNYDGITNIANEQGNLFTNGLNARFSMGLLLAKVNEEYFSRVKWREALNNSSKADQEAGSIAAFDEGFYNLSLQAAARARAAGGLPYRYPSAYVPIIEQYSDDFITKPIVLGLIRQESLFHEKAKSPASAHGLMQLLIPTAEKMSSTLNESERESLYEPDANIRYGVTYLRYLQESVGSCIPYILASYNAGPHNVKKWLPSEADSDIDIALWIETIPFYETRGYVKNVLSNAVIYHTLNKEPKRLSEYLNCRVPQDNIAQQ</sequence>
<keyword evidence="2 3" id="KW-0732">Signal</keyword>
<dbReference type="Proteomes" id="UP000829542">
    <property type="component" value="Chromosome"/>
</dbReference>
<dbReference type="SUPFAM" id="SSF53955">
    <property type="entry name" value="Lysozyme-like"/>
    <property type="match status" value="1"/>
</dbReference>
<feature type="signal peptide" evidence="3">
    <location>
        <begin position="1"/>
        <end position="29"/>
    </location>
</feature>